<organism evidence="3 5">
    <name type="scientific">Streptococcus zhangguiae</name>
    <dbReference type="NCBI Taxonomy" id="2664091"/>
    <lineage>
        <taxon>Bacteria</taxon>
        <taxon>Bacillati</taxon>
        <taxon>Bacillota</taxon>
        <taxon>Bacilli</taxon>
        <taxon>Lactobacillales</taxon>
        <taxon>Streptococcaceae</taxon>
        <taxon>Streptococcus</taxon>
    </lineage>
</organism>
<proteinExistence type="predicted"/>
<feature type="transmembrane region" description="Helical" evidence="1">
    <location>
        <begin position="107"/>
        <end position="126"/>
    </location>
</feature>
<feature type="transmembrane region" description="Helical" evidence="1">
    <location>
        <begin position="132"/>
        <end position="150"/>
    </location>
</feature>
<evidence type="ECO:0000313" key="2">
    <source>
        <dbReference type="EMBL" id="MTB63416.1"/>
    </source>
</evidence>
<feature type="transmembrane region" description="Helical" evidence="1">
    <location>
        <begin position="198"/>
        <end position="218"/>
    </location>
</feature>
<dbReference type="Proteomes" id="UP000435060">
    <property type="component" value="Unassembled WGS sequence"/>
</dbReference>
<feature type="transmembrane region" description="Helical" evidence="1">
    <location>
        <begin position="380"/>
        <end position="399"/>
    </location>
</feature>
<evidence type="ECO:0000256" key="1">
    <source>
        <dbReference type="SAM" id="Phobius"/>
    </source>
</evidence>
<evidence type="ECO:0000313" key="3">
    <source>
        <dbReference type="EMBL" id="MWV55606.1"/>
    </source>
</evidence>
<evidence type="ECO:0000313" key="5">
    <source>
        <dbReference type="Proteomes" id="UP000435423"/>
    </source>
</evidence>
<evidence type="ECO:0000313" key="4">
    <source>
        <dbReference type="Proteomes" id="UP000435060"/>
    </source>
</evidence>
<reference evidence="2 4" key="2">
    <citation type="submission" date="2019-11" db="EMBL/GenBank/DDBJ databases">
        <title>Streptococcis sp. isolated from the respiratory tract of Marmot.</title>
        <authorList>
            <person name="Zhang G."/>
        </authorList>
    </citation>
    <scope>NUCLEOTIDE SEQUENCE [LARGE SCALE GENOMIC DNA]</scope>
    <source>
        <strain evidence="2">Zg-86</strain>
        <strain evidence="4">zg-86</strain>
    </source>
</reference>
<feature type="transmembrane region" description="Helical" evidence="1">
    <location>
        <begin position="435"/>
        <end position="452"/>
    </location>
</feature>
<keyword evidence="1" id="KW-0812">Transmembrane</keyword>
<feature type="transmembrane region" description="Helical" evidence="1">
    <location>
        <begin position="830"/>
        <end position="850"/>
    </location>
</feature>
<dbReference type="InterPro" id="IPR018580">
    <property type="entry name" value="Uncharacterised_YfhO"/>
</dbReference>
<keyword evidence="4" id="KW-1185">Reference proteome</keyword>
<feature type="transmembrane region" description="Helical" evidence="1">
    <location>
        <begin position="157"/>
        <end position="178"/>
    </location>
</feature>
<name>A0A6I4R727_9STRE</name>
<gene>
    <name evidence="2" type="ORF">GGG87_00110</name>
    <name evidence="3" type="ORF">GGH11_01175</name>
</gene>
<feature type="transmembrane region" description="Helical" evidence="1">
    <location>
        <begin position="12"/>
        <end position="34"/>
    </location>
</feature>
<accession>A0A6I4R727</accession>
<keyword evidence="1" id="KW-0472">Membrane</keyword>
<feature type="transmembrane region" description="Helical" evidence="1">
    <location>
        <begin position="289"/>
        <end position="311"/>
    </location>
</feature>
<dbReference type="Pfam" id="PF09586">
    <property type="entry name" value="YfhO"/>
    <property type="match status" value="1"/>
</dbReference>
<dbReference type="EMBL" id="WUBJ01000001">
    <property type="protein sequence ID" value="MWV55606.1"/>
    <property type="molecule type" value="Genomic_DNA"/>
</dbReference>
<feature type="transmembrane region" description="Helical" evidence="1">
    <location>
        <begin position="351"/>
        <end position="368"/>
    </location>
</feature>
<dbReference type="EMBL" id="WLCG01000001">
    <property type="protein sequence ID" value="MTB63416.1"/>
    <property type="molecule type" value="Genomic_DNA"/>
</dbReference>
<feature type="transmembrane region" description="Helical" evidence="1">
    <location>
        <begin position="67"/>
        <end position="87"/>
    </location>
</feature>
<feature type="transmembrane region" description="Helical" evidence="1">
    <location>
        <begin position="230"/>
        <end position="250"/>
    </location>
</feature>
<dbReference type="RefSeq" id="WP_154607653.1">
    <property type="nucleotide sequence ID" value="NZ_CP072115.1"/>
</dbReference>
<feature type="transmembrane region" description="Helical" evidence="1">
    <location>
        <begin position="405"/>
        <end position="428"/>
    </location>
</feature>
<protein>
    <submittedName>
        <fullName evidence="3">YfhO family protein</fullName>
    </submittedName>
</protein>
<dbReference type="Proteomes" id="UP000435423">
    <property type="component" value="Unassembled WGS sequence"/>
</dbReference>
<reference evidence="3 5" key="1">
    <citation type="submission" date="2019-10" db="EMBL/GenBank/DDBJ databases">
        <title>Streptococcis sp, isolated from the respiratory tract of Marmot.</title>
        <authorList>
            <person name="Zhang G."/>
        </authorList>
    </citation>
    <scope>NUCLEOTIDE SEQUENCE [LARGE SCALE GENOMIC DNA]</scope>
    <source>
        <strain evidence="3">Zg-70</strain>
        <strain evidence="5">zg-70</strain>
    </source>
</reference>
<dbReference type="AlphaFoldDB" id="A0A6I4R727"/>
<dbReference type="PANTHER" id="PTHR38454">
    <property type="entry name" value="INTEGRAL MEMBRANE PROTEIN-RELATED"/>
    <property type="match status" value="1"/>
</dbReference>
<sequence>MISSIKHSKFIRLALSFFLPIFIIAIILAIRGIWWGSEITILASDAFHQYVIFNQVLRNALHGNGSLFYTFTSGLGLNFYALSSYYLGSILSPLTYFFDLKSMPDALYLFTLLKFGLTGLSTYFSLSSIHKKLHPLLAILLSTSFSLMSFSTSQLEINSWLDTFILVPLILLGLHHLLEGRGRILYFASLTFLFIQNYYFGYMMALFLAIWFLVQLSWDVKKRIRSILDFTVLSLLAGLSSMIMLLPTYLDLKTHGEQLTKIVNLQTENSWYLDIFAKNLVGSYDTTKFGAIPMIYVGIFPLLLSLIFFTLKSIKWQVKMSYGLLLCIFIASFYLQPLDLFWQGLHAPNMFLHRYAWLFSLIIIYMAAETLNRWREIQTCQYLIPLALLTFGFVATFFFQNQYEFLNSIHFLLSFEFLAAYGILLFAVSKKRIQFQVFSSISLLFVLLELGLNTNYQVDGLANEWHFPSRENYEQNLANIDNLVKYSQLINEDFYRTERLFPQTGNDSMKYNYNGISQFSSIRNRSSSSTLDKLGFRSDGTNLNLRYQNNTLLADSLFSIKYNLLENTLNKFGFTPIHSSGNYTLYENAYSLPLAILTTNRYKDVTFSNLTLDNQANFLNQLSGLDAQYYSSLSPFKVENGVELDNRVTLSRTDSDETPKIHYSLMVPAHTQLYVTIPNIHFTNEDTKNVQFTIQNETKNFTLDNTFSLFDAGYFEHEQSITLSISFPHNSQVSFDKPQFYRLDTQAYQTAIETLKQKDVSVKTKENKISIDYQTESDASLLLTLPYDRGWSAVQNGKVLPIVKAQNGFMKIDIQKGKGNIVLTFLPQGFRVGCYCFMVGITLFILYNILRNKRIY</sequence>
<comment type="caution">
    <text evidence="3">The sequence shown here is derived from an EMBL/GenBank/DDBJ whole genome shotgun (WGS) entry which is preliminary data.</text>
</comment>
<keyword evidence="1" id="KW-1133">Transmembrane helix</keyword>
<dbReference type="PANTHER" id="PTHR38454:SF1">
    <property type="entry name" value="INTEGRAL MEMBRANE PROTEIN"/>
    <property type="match status" value="1"/>
</dbReference>
<feature type="transmembrane region" description="Helical" evidence="1">
    <location>
        <begin position="323"/>
        <end position="345"/>
    </location>
</feature>